<dbReference type="AlphaFoldDB" id="A0A318T891"/>
<feature type="chain" id="PRO_5016393031" description="Ti type entry exclusion protein TrbK" evidence="2">
    <location>
        <begin position="23"/>
        <end position="49"/>
    </location>
</feature>
<accession>A0A318T891</accession>
<sequence>MSRPYMCLALTFIAVLVSSLHPYDTPQDTETMPATPEEHAKPSISRGKK</sequence>
<feature type="region of interest" description="Disordered" evidence="1">
    <location>
        <begin position="23"/>
        <end position="49"/>
    </location>
</feature>
<gene>
    <name evidence="3" type="ORF">C7477_11942</name>
</gene>
<evidence type="ECO:0000313" key="4">
    <source>
        <dbReference type="Proteomes" id="UP000247454"/>
    </source>
</evidence>
<protein>
    <recommendedName>
        <fullName evidence="5">Ti type entry exclusion protein TrbK</fullName>
    </recommendedName>
</protein>
<dbReference type="EMBL" id="QJTF01000019">
    <property type="protein sequence ID" value="PYE86814.1"/>
    <property type="molecule type" value="Genomic_DNA"/>
</dbReference>
<dbReference type="RefSeq" id="WP_181418434.1">
    <property type="nucleotide sequence ID" value="NZ_QJTF01000019.1"/>
</dbReference>
<keyword evidence="4" id="KW-1185">Reference proteome</keyword>
<reference evidence="3 4" key="1">
    <citation type="submission" date="2018-06" db="EMBL/GenBank/DDBJ databases">
        <title>Genomic Encyclopedia of Type Strains, Phase III (KMG-III): the genomes of soil and plant-associated and newly described type strains.</title>
        <authorList>
            <person name="Whitman W."/>
        </authorList>
    </citation>
    <scope>NUCLEOTIDE SEQUENCE [LARGE SCALE GENOMIC DNA]</scope>
    <source>
        <strain evidence="3 4">ORS 1419</strain>
    </source>
</reference>
<name>A0A318T891_9HYPH</name>
<proteinExistence type="predicted"/>
<comment type="caution">
    <text evidence="3">The sequence shown here is derived from an EMBL/GenBank/DDBJ whole genome shotgun (WGS) entry which is preliminary data.</text>
</comment>
<evidence type="ECO:0000256" key="2">
    <source>
        <dbReference type="SAM" id="SignalP"/>
    </source>
</evidence>
<evidence type="ECO:0008006" key="5">
    <source>
        <dbReference type="Google" id="ProtNLM"/>
    </source>
</evidence>
<evidence type="ECO:0000256" key="1">
    <source>
        <dbReference type="SAM" id="MobiDB-lite"/>
    </source>
</evidence>
<organism evidence="3 4">
    <name type="scientific">Phyllobacterium leguminum</name>
    <dbReference type="NCBI Taxonomy" id="314237"/>
    <lineage>
        <taxon>Bacteria</taxon>
        <taxon>Pseudomonadati</taxon>
        <taxon>Pseudomonadota</taxon>
        <taxon>Alphaproteobacteria</taxon>
        <taxon>Hyphomicrobiales</taxon>
        <taxon>Phyllobacteriaceae</taxon>
        <taxon>Phyllobacterium</taxon>
    </lineage>
</organism>
<dbReference type="Proteomes" id="UP000247454">
    <property type="component" value="Unassembled WGS sequence"/>
</dbReference>
<feature type="signal peptide" evidence="2">
    <location>
        <begin position="1"/>
        <end position="22"/>
    </location>
</feature>
<evidence type="ECO:0000313" key="3">
    <source>
        <dbReference type="EMBL" id="PYE86814.1"/>
    </source>
</evidence>
<keyword evidence="2" id="KW-0732">Signal</keyword>